<name>A0A9P4JSC4_9PLEO</name>
<evidence type="ECO:0000313" key="2">
    <source>
        <dbReference type="Proteomes" id="UP000799536"/>
    </source>
</evidence>
<organism evidence="1 2">
    <name type="scientific">Delitschia confertaspora ATCC 74209</name>
    <dbReference type="NCBI Taxonomy" id="1513339"/>
    <lineage>
        <taxon>Eukaryota</taxon>
        <taxon>Fungi</taxon>
        <taxon>Dikarya</taxon>
        <taxon>Ascomycota</taxon>
        <taxon>Pezizomycotina</taxon>
        <taxon>Dothideomycetes</taxon>
        <taxon>Pleosporomycetidae</taxon>
        <taxon>Pleosporales</taxon>
        <taxon>Delitschiaceae</taxon>
        <taxon>Delitschia</taxon>
    </lineage>
</organism>
<gene>
    <name evidence="1" type="ORF">GQ43DRAFT_494938</name>
</gene>
<dbReference type="AlphaFoldDB" id="A0A9P4JSC4"/>
<protein>
    <submittedName>
        <fullName evidence="1">Uncharacterized protein</fullName>
    </submittedName>
</protein>
<evidence type="ECO:0000313" key="1">
    <source>
        <dbReference type="EMBL" id="KAF2204295.1"/>
    </source>
</evidence>
<dbReference type="Proteomes" id="UP000799536">
    <property type="component" value="Unassembled WGS sequence"/>
</dbReference>
<dbReference type="OrthoDB" id="4364842at2759"/>
<comment type="caution">
    <text evidence="1">The sequence shown here is derived from an EMBL/GenBank/DDBJ whole genome shotgun (WGS) entry which is preliminary data.</text>
</comment>
<dbReference type="EMBL" id="ML993880">
    <property type="protein sequence ID" value="KAF2204295.1"/>
    <property type="molecule type" value="Genomic_DNA"/>
</dbReference>
<keyword evidence="2" id="KW-1185">Reference proteome</keyword>
<feature type="non-terminal residue" evidence="1">
    <location>
        <position position="1"/>
    </location>
</feature>
<reference evidence="1" key="1">
    <citation type="journal article" date="2020" name="Stud. Mycol.">
        <title>101 Dothideomycetes genomes: a test case for predicting lifestyles and emergence of pathogens.</title>
        <authorList>
            <person name="Haridas S."/>
            <person name="Albert R."/>
            <person name="Binder M."/>
            <person name="Bloem J."/>
            <person name="Labutti K."/>
            <person name="Salamov A."/>
            <person name="Andreopoulos B."/>
            <person name="Baker S."/>
            <person name="Barry K."/>
            <person name="Bills G."/>
            <person name="Bluhm B."/>
            <person name="Cannon C."/>
            <person name="Castanera R."/>
            <person name="Culley D."/>
            <person name="Daum C."/>
            <person name="Ezra D."/>
            <person name="Gonzalez J."/>
            <person name="Henrissat B."/>
            <person name="Kuo A."/>
            <person name="Liang C."/>
            <person name="Lipzen A."/>
            <person name="Lutzoni F."/>
            <person name="Magnuson J."/>
            <person name="Mondo S."/>
            <person name="Nolan M."/>
            <person name="Ohm R."/>
            <person name="Pangilinan J."/>
            <person name="Park H.-J."/>
            <person name="Ramirez L."/>
            <person name="Alfaro M."/>
            <person name="Sun H."/>
            <person name="Tritt A."/>
            <person name="Yoshinaga Y."/>
            <person name="Zwiers L.-H."/>
            <person name="Turgeon B."/>
            <person name="Goodwin S."/>
            <person name="Spatafora J."/>
            <person name="Crous P."/>
            <person name="Grigoriev I."/>
        </authorList>
    </citation>
    <scope>NUCLEOTIDE SEQUENCE</scope>
    <source>
        <strain evidence="1">ATCC 74209</strain>
    </source>
</reference>
<sequence length="130" mass="15206">DLLYLIKGQNTVYDQLKLLQERYSPTTVDREYRIQKAYETAKIYHARRSNFENWCTAFLIAHNRAKQLDLPKFHGFRPHKDLIRAIKQIDSAYSASITPQILKAETAWNSNRQQPIPDNAKLSTILAEFI</sequence>
<proteinExistence type="predicted"/>
<accession>A0A9P4JSC4</accession>